<reference evidence="2" key="1">
    <citation type="submission" date="2016-02" db="EMBL/GenBank/DDBJ databases">
        <authorList>
            <person name="Schultz-Johansen M."/>
            <person name="Glaring M.A."/>
            <person name="Bech P.K."/>
            <person name="Stougaard P."/>
        </authorList>
    </citation>
    <scope>NUCLEOTIDE SEQUENCE [LARGE SCALE GENOMIC DNA]</scope>
    <source>
        <strain evidence="2">S66</strain>
    </source>
</reference>
<keyword evidence="2" id="KW-1185">Reference proteome</keyword>
<accession>A0A148KMP2</accession>
<dbReference type="STRING" id="1799789.AX660_01125"/>
<dbReference type="RefSeq" id="WP_068380225.1">
    <property type="nucleotide sequence ID" value="NZ_LSNE01000010.1"/>
</dbReference>
<comment type="caution">
    <text evidence="1">The sequence shown here is derived from an EMBL/GenBank/DDBJ whole genome shotgun (WGS) entry which is preliminary data.</text>
</comment>
<dbReference type="Proteomes" id="UP000070299">
    <property type="component" value="Unassembled WGS sequence"/>
</dbReference>
<dbReference type="EMBL" id="LSNE01000010">
    <property type="protein sequence ID" value="KXI27586.1"/>
    <property type="molecule type" value="Genomic_DNA"/>
</dbReference>
<evidence type="ECO:0008006" key="3">
    <source>
        <dbReference type="Google" id="ProtNLM"/>
    </source>
</evidence>
<dbReference type="OrthoDB" id="675824at2"/>
<protein>
    <recommendedName>
        <fullName evidence="3">DUF1330 domain-containing protein</fullName>
    </recommendedName>
</protein>
<evidence type="ECO:0000313" key="2">
    <source>
        <dbReference type="Proteomes" id="UP000070299"/>
    </source>
</evidence>
<evidence type="ECO:0000313" key="1">
    <source>
        <dbReference type="EMBL" id="KXI27586.1"/>
    </source>
</evidence>
<dbReference type="AlphaFoldDB" id="A0A148KMP2"/>
<gene>
    <name evidence="1" type="ORF">AX660_01125</name>
</gene>
<dbReference type="Gene3D" id="3.30.70.100">
    <property type="match status" value="1"/>
</dbReference>
<sequence length="101" mass="11954">MLYITQLIYIHAGQEQVFDEFEAHAIPIITHYNGELLFRIRPDANTYIEVGAIEKPYEIHLVRFKSEADFQRFMADEQRKTFLHLKEQSIKVSILLKGQKM</sequence>
<proteinExistence type="predicted"/>
<name>A0A148KMP2_9ALTE</name>
<organism evidence="1 2">
    <name type="scientific">Paraglaciecola hydrolytica</name>
    <dbReference type="NCBI Taxonomy" id="1799789"/>
    <lineage>
        <taxon>Bacteria</taxon>
        <taxon>Pseudomonadati</taxon>
        <taxon>Pseudomonadota</taxon>
        <taxon>Gammaproteobacteria</taxon>
        <taxon>Alteromonadales</taxon>
        <taxon>Alteromonadaceae</taxon>
        <taxon>Paraglaciecola</taxon>
    </lineage>
</organism>